<gene>
    <name evidence="5" type="ORF">MMYC01_205185</name>
</gene>
<keyword evidence="2" id="KW-0808">Transferase</keyword>
<dbReference type="InterPro" id="IPR029063">
    <property type="entry name" value="SAM-dependent_MTases_sf"/>
</dbReference>
<dbReference type="GO" id="GO:0032259">
    <property type="term" value="P:methylation"/>
    <property type="evidence" value="ECO:0007669"/>
    <property type="project" value="UniProtKB-KW"/>
</dbReference>
<keyword evidence="6" id="KW-1185">Reference proteome</keyword>
<evidence type="ECO:0000259" key="4">
    <source>
        <dbReference type="Pfam" id="PF00891"/>
    </source>
</evidence>
<dbReference type="PANTHER" id="PTHR43712:SF1">
    <property type="entry name" value="HYPOTHETICAL O-METHYLTRANSFERASE (EUROFUNG)-RELATED"/>
    <property type="match status" value="1"/>
</dbReference>
<dbReference type="PANTHER" id="PTHR43712">
    <property type="entry name" value="PUTATIVE (AFU_ORTHOLOGUE AFUA_4G14580)-RELATED"/>
    <property type="match status" value="1"/>
</dbReference>
<feature type="domain" description="O-methyltransferase C-terminal" evidence="4">
    <location>
        <begin position="80"/>
        <end position="221"/>
    </location>
</feature>
<keyword evidence="1" id="KW-0489">Methyltransferase</keyword>
<keyword evidence="3" id="KW-0949">S-adenosyl-L-methionine</keyword>
<protein>
    <submittedName>
        <fullName evidence="5">Demethylsterigmatocystin 6-O-methyltransferase</fullName>
    </submittedName>
</protein>
<evidence type="ECO:0000256" key="2">
    <source>
        <dbReference type="ARBA" id="ARBA00022679"/>
    </source>
</evidence>
<dbReference type="InterPro" id="IPR001077">
    <property type="entry name" value="COMT_C"/>
</dbReference>
<dbReference type="GO" id="GO:0008171">
    <property type="term" value="F:O-methyltransferase activity"/>
    <property type="evidence" value="ECO:0007669"/>
    <property type="project" value="InterPro"/>
</dbReference>
<evidence type="ECO:0000256" key="3">
    <source>
        <dbReference type="ARBA" id="ARBA00022691"/>
    </source>
</evidence>
<comment type="caution">
    <text evidence="5">The sequence shown here is derived from an EMBL/GenBank/DDBJ whole genome shotgun (WGS) entry which is preliminary data.</text>
</comment>
<evidence type="ECO:0000313" key="5">
    <source>
        <dbReference type="EMBL" id="KXX81000.1"/>
    </source>
</evidence>
<proteinExistence type="predicted"/>
<dbReference type="Proteomes" id="UP000078237">
    <property type="component" value="Unassembled WGS sequence"/>
</dbReference>
<evidence type="ECO:0000313" key="6">
    <source>
        <dbReference type="Proteomes" id="UP000078237"/>
    </source>
</evidence>
<organism evidence="5 6">
    <name type="scientific">Madurella mycetomatis</name>
    <dbReference type="NCBI Taxonomy" id="100816"/>
    <lineage>
        <taxon>Eukaryota</taxon>
        <taxon>Fungi</taxon>
        <taxon>Dikarya</taxon>
        <taxon>Ascomycota</taxon>
        <taxon>Pezizomycotina</taxon>
        <taxon>Sordariomycetes</taxon>
        <taxon>Sordariomycetidae</taxon>
        <taxon>Sordariales</taxon>
        <taxon>Sordariales incertae sedis</taxon>
        <taxon>Madurella</taxon>
    </lineage>
</organism>
<dbReference type="PROSITE" id="PS51683">
    <property type="entry name" value="SAM_OMT_II"/>
    <property type="match status" value="1"/>
</dbReference>
<dbReference type="OrthoDB" id="3340390at2759"/>
<sequence>MKAPKYLREAGHRCPTNPTDGFMQYAFQTKLDTFQLFSSMPQVFKDFNTFMGNTMGARSYWVDWFPVQDQLLNGATKESALIVDVGAGKGHDLIAFHTKYPNRGRLVLQDLASVTESILGLDPAIERMTYDFFTEQPVKGARAYLFHHIPHDWSDDICLQILAQVRAAMTGYSKLLLHEMVIPEQGASTFHSMLDITMMCFNAGMERTEREWGTLLEKAGLEVVKVWLPPQEDADGIVEAILRE</sequence>
<name>A0A175WCU6_9PEZI</name>
<dbReference type="AlphaFoldDB" id="A0A175WCU6"/>
<dbReference type="Pfam" id="PF00891">
    <property type="entry name" value="Methyltransf_2"/>
    <property type="match status" value="1"/>
</dbReference>
<dbReference type="EMBL" id="LCTW02000045">
    <property type="protein sequence ID" value="KXX81000.1"/>
    <property type="molecule type" value="Genomic_DNA"/>
</dbReference>
<evidence type="ECO:0000256" key="1">
    <source>
        <dbReference type="ARBA" id="ARBA00022603"/>
    </source>
</evidence>
<reference evidence="5 6" key="1">
    <citation type="journal article" date="2016" name="Genome Announc.">
        <title>Genome Sequence of Madurella mycetomatis mm55, Isolated from a Human Mycetoma Case in Sudan.</title>
        <authorList>
            <person name="Smit S."/>
            <person name="Derks M.F."/>
            <person name="Bervoets S."/>
            <person name="Fahal A."/>
            <person name="van Leeuwen W."/>
            <person name="van Belkum A."/>
            <person name="van de Sande W.W."/>
        </authorList>
    </citation>
    <scope>NUCLEOTIDE SEQUENCE [LARGE SCALE GENOMIC DNA]</scope>
    <source>
        <strain evidence="6">mm55</strain>
    </source>
</reference>
<dbReference type="InterPro" id="IPR016461">
    <property type="entry name" value="COMT-like"/>
</dbReference>
<dbReference type="VEuPathDB" id="FungiDB:MMYC01_205185"/>
<accession>A0A175WCU6</accession>
<dbReference type="SUPFAM" id="SSF53335">
    <property type="entry name" value="S-adenosyl-L-methionine-dependent methyltransferases"/>
    <property type="match status" value="1"/>
</dbReference>
<dbReference type="STRING" id="100816.A0A175WCU6"/>
<dbReference type="Gene3D" id="3.40.50.150">
    <property type="entry name" value="Vaccinia Virus protein VP39"/>
    <property type="match status" value="1"/>
</dbReference>